<gene>
    <name evidence="7" type="ORF">SAMN05660836_02421</name>
</gene>
<dbReference type="STRING" id="39841.SAMN05660836_02421"/>
<sequence length="395" mass="43595">MRAEKYNRKSLVASVFVGIVVTLFLFYCRLPIGLCAEEAYKIGAVFSVTGVASFLGEPEKKTAEMVVDQINASGGINGHRVELIVYDDESDATKATLAVKRLIKKDGVSVIIGPTRSGESLAVAPIAEKEQVPLISCAASYKIVTPVEERRWIFKTAPSDSHAVERIYEHMKSKGYKKIAILSVSTGFGASGREELLRYAEQYGLEIVADERYGPKDTDLTAQFTKVRSLEPDAIVNWSIGPTQILAVKTWRDLGMTSIPLYQSHGFGSRKNLELLGDAANGVFFPISAVVVGDLLPDSHPQKQVIMDYWNEYRRRYNEPVSSFGGHAWDAIQLAISALKAVGPDRAKIRDYLENLTGFVGQSGVFNFSPEDHNGLSKKDLVMVVVRDQEWVLAE</sequence>
<dbReference type="GO" id="GO:0006865">
    <property type="term" value="P:amino acid transport"/>
    <property type="evidence" value="ECO:0007669"/>
    <property type="project" value="UniProtKB-KW"/>
</dbReference>
<dbReference type="EMBL" id="FOUU01000011">
    <property type="protein sequence ID" value="SFN03773.1"/>
    <property type="molecule type" value="Genomic_DNA"/>
</dbReference>
<evidence type="ECO:0000256" key="4">
    <source>
        <dbReference type="ARBA" id="ARBA00022970"/>
    </source>
</evidence>
<dbReference type="Pfam" id="PF13458">
    <property type="entry name" value="Peripla_BP_6"/>
    <property type="match status" value="1"/>
</dbReference>
<dbReference type="PANTHER" id="PTHR30483:SF38">
    <property type="entry name" value="BLR7848 PROTEIN"/>
    <property type="match status" value="1"/>
</dbReference>
<evidence type="ECO:0000313" key="7">
    <source>
        <dbReference type="EMBL" id="SFN03773.1"/>
    </source>
</evidence>
<dbReference type="Gene3D" id="3.40.50.2300">
    <property type="match status" value="2"/>
</dbReference>
<evidence type="ECO:0000259" key="6">
    <source>
        <dbReference type="Pfam" id="PF13458"/>
    </source>
</evidence>
<dbReference type="CDD" id="cd06333">
    <property type="entry name" value="PBP1_ABC_RPA1789-like"/>
    <property type="match status" value="1"/>
</dbReference>
<keyword evidence="5" id="KW-0472">Membrane</keyword>
<organism evidence="7 8">
    <name type="scientific">Thermodesulforhabdus norvegica</name>
    <dbReference type="NCBI Taxonomy" id="39841"/>
    <lineage>
        <taxon>Bacteria</taxon>
        <taxon>Pseudomonadati</taxon>
        <taxon>Thermodesulfobacteriota</taxon>
        <taxon>Syntrophobacteria</taxon>
        <taxon>Syntrophobacterales</taxon>
        <taxon>Thermodesulforhabdaceae</taxon>
        <taxon>Thermodesulforhabdus</taxon>
    </lineage>
</organism>
<dbReference type="PANTHER" id="PTHR30483">
    <property type="entry name" value="LEUCINE-SPECIFIC-BINDING PROTEIN"/>
    <property type="match status" value="1"/>
</dbReference>
<accession>A0A1I4VRI4</accession>
<reference evidence="7 8" key="1">
    <citation type="submission" date="2016-10" db="EMBL/GenBank/DDBJ databases">
        <authorList>
            <person name="de Groot N.N."/>
        </authorList>
    </citation>
    <scope>NUCLEOTIDE SEQUENCE [LARGE SCALE GENOMIC DNA]</scope>
    <source>
        <strain evidence="7 8">DSM 9990</strain>
    </source>
</reference>
<keyword evidence="4" id="KW-0029">Amino-acid transport</keyword>
<keyword evidence="5" id="KW-1133">Transmembrane helix</keyword>
<dbReference type="OrthoDB" id="9791590at2"/>
<keyword evidence="3" id="KW-0732">Signal</keyword>
<evidence type="ECO:0000256" key="1">
    <source>
        <dbReference type="ARBA" id="ARBA00010062"/>
    </source>
</evidence>
<dbReference type="InterPro" id="IPR028081">
    <property type="entry name" value="Leu-bd"/>
</dbReference>
<feature type="domain" description="Leucine-binding protein" evidence="6">
    <location>
        <begin position="40"/>
        <end position="376"/>
    </location>
</feature>
<proteinExistence type="inferred from homology"/>
<keyword evidence="2" id="KW-0813">Transport</keyword>
<feature type="transmembrane region" description="Helical" evidence="5">
    <location>
        <begin position="12"/>
        <end position="32"/>
    </location>
</feature>
<protein>
    <submittedName>
        <fullName evidence="7">Amino acid/amide ABC transporter substrate-binding protein, HAAT family</fullName>
    </submittedName>
</protein>
<dbReference type="AlphaFoldDB" id="A0A1I4VRI4"/>
<dbReference type="InterPro" id="IPR028082">
    <property type="entry name" value="Peripla_BP_I"/>
</dbReference>
<evidence type="ECO:0000313" key="8">
    <source>
        <dbReference type="Proteomes" id="UP000199611"/>
    </source>
</evidence>
<evidence type="ECO:0000256" key="5">
    <source>
        <dbReference type="SAM" id="Phobius"/>
    </source>
</evidence>
<evidence type="ECO:0000256" key="3">
    <source>
        <dbReference type="ARBA" id="ARBA00022729"/>
    </source>
</evidence>
<dbReference type="InterPro" id="IPR051010">
    <property type="entry name" value="BCAA_transport"/>
</dbReference>
<dbReference type="PRINTS" id="PR00337">
    <property type="entry name" value="LEUILEVALBP"/>
</dbReference>
<name>A0A1I4VRI4_9BACT</name>
<keyword evidence="5" id="KW-0812">Transmembrane</keyword>
<evidence type="ECO:0000256" key="2">
    <source>
        <dbReference type="ARBA" id="ARBA00022448"/>
    </source>
</evidence>
<keyword evidence="8" id="KW-1185">Reference proteome</keyword>
<comment type="similarity">
    <text evidence="1">Belongs to the leucine-binding protein family.</text>
</comment>
<dbReference type="RefSeq" id="WP_093396118.1">
    <property type="nucleotide sequence ID" value="NZ_FOUU01000011.1"/>
</dbReference>
<dbReference type="Proteomes" id="UP000199611">
    <property type="component" value="Unassembled WGS sequence"/>
</dbReference>
<dbReference type="InterPro" id="IPR000709">
    <property type="entry name" value="Leu_Ile_Val-bd"/>
</dbReference>
<dbReference type="SUPFAM" id="SSF53822">
    <property type="entry name" value="Periplasmic binding protein-like I"/>
    <property type="match status" value="1"/>
</dbReference>